<dbReference type="SUPFAM" id="SSF47413">
    <property type="entry name" value="lambda repressor-like DNA-binding domains"/>
    <property type="match status" value="1"/>
</dbReference>
<accession>A0A4R0KD86</accession>
<dbReference type="InterPro" id="IPR041413">
    <property type="entry name" value="MLTR_LBD"/>
</dbReference>
<evidence type="ECO:0000313" key="3">
    <source>
        <dbReference type="Proteomes" id="UP000291144"/>
    </source>
</evidence>
<reference evidence="2 3" key="1">
    <citation type="submission" date="2019-02" db="EMBL/GenBank/DDBJ databases">
        <title>Kribbella capetownensis sp. nov. and Kribbella speibonae sp. nov., isolated from soil.</title>
        <authorList>
            <person name="Curtis S.M."/>
            <person name="Norton I."/>
            <person name="Everest G.J."/>
            <person name="Meyers P.R."/>
        </authorList>
    </citation>
    <scope>NUCLEOTIDE SEQUENCE [LARGE SCALE GENOMIC DNA]</scope>
    <source>
        <strain evidence="2 3">NRRL B-24813</strain>
    </source>
</reference>
<dbReference type="SMART" id="SM00530">
    <property type="entry name" value="HTH_XRE"/>
    <property type="match status" value="1"/>
</dbReference>
<proteinExistence type="predicted"/>
<keyword evidence="3" id="KW-1185">Reference proteome</keyword>
<dbReference type="PANTHER" id="PTHR35010">
    <property type="entry name" value="BLL4672 PROTEIN-RELATED"/>
    <property type="match status" value="1"/>
</dbReference>
<name>A0A4R0KD86_9ACTN</name>
<protein>
    <submittedName>
        <fullName evidence="2">XRE family transcriptional regulator</fullName>
    </submittedName>
</protein>
<dbReference type="OrthoDB" id="3212310at2"/>
<dbReference type="PANTHER" id="PTHR35010:SF2">
    <property type="entry name" value="BLL4672 PROTEIN"/>
    <property type="match status" value="1"/>
</dbReference>
<dbReference type="RefSeq" id="WP_131362542.1">
    <property type="nucleotide sequence ID" value="NZ_SJKB01000011.1"/>
</dbReference>
<evidence type="ECO:0000313" key="2">
    <source>
        <dbReference type="EMBL" id="TCC57074.1"/>
    </source>
</evidence>
<dbReference type="Gene3D" id="3.30.450.180">
    <property type="match status" value="1"/>
</dbReference>
<feature type="domain" description="HTH cro/C1-type" evidence="1">
    <location>
        <begin position="7"/>
        <end position="79"/>
    </location>
</feature>
<sequence length="268" mass="29907">MSNLGEFLKVRREGLRPDEVGLPAGSRRRVPGLRREEVALLGGISVEYYLRLEQGRDRHPSDQVLDSLARALRLDEDAERYLKELARPAKPRRRRAARPEPVSAGVQSLIDSWPTTPALVHGRYLTTLASNPIAVALSPFFAPGVNTLRAAFLEPEMREFYLDWDEMTAKAVAYLRSVIAPDLDDPGLLELVGELSVRSDRFRTLWAKQDVKQKTSGLTRLAHPQVGELELHYEKLALPGTPGHMLVTYHAEPGSPSYEKLTLLSALG</sequence>
<dbReference type="Proteomes" id="UP000291144">
    <property type="component" value="Unassembled WGS sequence"/>
</dbReference>
<dbReference type="InterPro" id="IPR010982">
    <property type="entry name" value="Lambda_DNA-bd_dom_sf"/>
</dbReference>
<dbReference type="Gene3D" id="1.10.260.40">
    <property type="entry name" value="lambda repressor-like DNA-binding domains"/>
    <property type="match status" value="1"/>
</dbReference>
<dbReference type="AlphaFoldDB" id="A0A4R0KD86"/>
<dbReference type="InterPro" id="IPR001387">
    <property type="entry name" value="Cro/C1-type_HTH"/>
</dbReference>
<gene>
    <name evidence="2" type="ORF">E0H73_31835</name>
</gene>
<dbReference type="CDD" id="cd00093">
    <property type="entry name" value="HTH_XRE"/>
    <property type="match status" value="1"/>
</dbReference>
<organism evidence="2 3">
    <name type="scientific">Kribbella pittospori</name>
    <dbReference type="NCBI Taxonomy" id="722689"/>
    <lineage>
        <taxon>Bacteria</taxon>
        <taxon>Bacillati</taxon>
        <taxon>Actinomycetota</taxon>
        <taxon>Actinomycetes</taxon>
        <taxon>Propionibacteriales</taxon>
        <taxon>Kribbellaceae</taxon>
        <taxon>Kribbella</taxon>
    </lineage>
</organism>
<dbReference type="EMBL" id="SJKB01000011">
    <property type="protein sequence ID" value="TCC57074.1"/>
    <property type="molecule type" value="Genomic_DNA"/>
</dbReference>
<dbReference type="Pfam" id="PF13560">
    <property type="entry name" value="HTH_31"/>
    <property type="match status" value="1"/>
</dbReference>
<dbReference type="Pfam" id="PF17765">
    <property type="entry name" value="MLTR_LBD"/>
    <property type="match status" value="1"/>
</dbReference>
<dbReference type="GO" id="GO:0003677">
    <property type="term" value="F:DNA binding"/>
    <property type="evidence" value="ECO:0007669"/>
    <property type="project" value="InterPro"/>
</dbReference>
<comment type="caution">
    <text evidence="2">The sequence shown here is derived from an EMBL/GenBank/DDBJ whole genome shotgun (WGS) entry which is preliminary data.</text>
</comment>
<evidence type="ECO:0000259" key="1">
    <source>
        <dbReference type="SMART" id="SM00530"/>
    </source>
</evidence>